<dbReference type="AlphaFoldDB" id="A0A9W6RFK1"/>
<gene>
    <name evidence="2" type="ORF">Airi01_031300</name>
</gene>
<dbReference type="SUPFAM" id="SSF51735">
    <property type="entry name" value="NAD(P)-binding Rossmann-fold domains"/>
    <property type="match status" value="1"/>
</dbReference>
<dbReference type="Gene3D" id="3.40.50.720">
    <property type="entry name" value="NAD(P)-binding Rossmann-like Domain"/>
    <property type="match status" value="1"/>
</dbReference>
<accession>A0A9W6RFK1</accession>
<dbReference type="EMBL" id="BSTJ01000003">
    <property type="protein sequence ID" value="GLY74863.1"/>
    <property type="molecule type" value="Genomic_DNA"/>
</dbReference>
<evidence type="ECO:0000256" key="1">
    <source>
        <dbReference type="SAM" id="MobiDB-lite"/>
    </source>
</evidence>
<feature type="region of interest" description="Disordered" evidence="1">
    <location>
        <begin position="100"/>
        <end position="153"/>
    </location>
</feature>
<dbReference type="InterPro" id="IPR036291">
    <property type="entry name" value="NAD(P)-bd_dom_sf"/>
</dbReference>
<name>A0A9W6RFK1_9ACTN</name>
<sequence length="153" mass="16722">MVRDRAHPAGASRHLVDAALEAGAGRSVQESICFIYAGRGHAWIDKDVPLDPPPFGRANEAAEVQARRFTEAGGTGVELRFGRFYAWDSTCTRYMRRMARRRLPAIPGPKDATRRPSPPSARPPGPGTSRTTGRRPAGSSTGRRPRRSAYGRP</sequence>
<protein>
    <submittedName>
        <fullName evidence="2">Uncharacterized protein</fullName>
    </submittedName>
</protein>
<comment type="caution">
    <text evidence="2">The sequence shown here is derived from an EMBL/GenBank/DDBJ whole genome shotgun (WGS) entry which is preliminary data.</text>
</comment>
<evidence type="ECO:0000313" key="3">
    <source>
        <dbReference type="Proteomes" id="UP001165135"/>
    </source>
</evidence>
<proteinExistence type="predicted"/>
<dbReference type="Proteomes" id="UP001165135">
    <property type="component" value="Unassembled WGS sequence"/>
</dbReference>
<organism evidence="2 3">
    <name type="scientific">Actinoallomurus iriomotensis</name>
    <dbReference type="NCBI Taxonomy" id="478107"/>
    <lineage>
        <taxon>Bacteria</taxon>
        <taxon>Bacillati</taxon>
        <taxon>Actinomycetota</taxon>
        <taxon>Actinomycetes</taxon>
        <taxon>Streptosporangiales</taxon>
        <taxon>Thermomonosporaceae</taxon>
        <taxon>Actinoallomurus</taxon>
    </lineage>
</organism>
<feature type="compositionally biased region" description="Basic residues" evidence="1">
    <location>
        <begin position="143"/>
        <end position="153"/>
    </location>
</feature>
<reference evidence="2" key="1">
    <citation type="submission" date="2023-03" db="EMBL/GenBank/DDBJ databases">
        <title>Actinoallomurus iriomotensis NBRC 103681.</title>
        <authorList>
            <person name="Ichikawa N."/>
            <person name="Sato H."/>
            <person name="Tonouchi N."/>
        </authorList>
    </citation>
    <scope>NUCLEOTIDE SEQUENCE</scope>
    <source>
        <strain evidence="2">NBRC 103681</strain>
    </source>
</reference>
<feature type="compositionally biased region" description="Pro residues" evidence="1">
    <location>
        <begin position="116"/>
        <end position="126"/>
    </location>
</feature>
<evidence type="ECO:0000313" key="2">
    <source>
        <dbReference type="EMBL" id="GLY74863.1"/>
    </source>
</evidence>